<evidence type="ECO:0000313" key="3">
    <source>
        <dbReference type="Proteomes" id="UP001236723"/>
    </source>
</evidence>
<dbReference type="Pfam" id="PF14071">
    <property type="entry name" value="YlbD_coat"/>
    <property type="match status" value="1"/>
</dbReference>
<proteinExistence type="predicted"/>
<evidence type="ECO:0000313" key="2">
    <source>
        <dbReference type="EMBL" id="MDQ0350485.1"/>
    </source>
</evidence>
<gene>
    <name evidence="2" type="ORF">J2R98_000288</name>
</gene>
<evidence type="ECO:0000256" key="1">
    <source>
        <dbReference type="SAM" id="MobiDB-lite"/>
    </source>
</evidence>
<dbReference type="EMBL" id="JAUSUP010000001">
    <property type="protein sequence ID" value="MDQ0350485.1"/>
    <property type="molecule type" value="Genomic_DNA"/>
</dbReference>
<sequence length="126" mass="15187">MSHIRLPKELEDFKQFVQNRPELVQRVRNKEYTWQQLYDIWTDEGHHSSFWDQFEQSLEEDKNASAFPVNSDQIQGMVKKLADLDVDQVDKNLRQLSKALDQIQHLSHQFQQQKKRPPHRGNRFPF</sequence>
<keyword evidence="3" id="KW-1185">Reference proteome</keyword>
<dbReference type="Proteomes" id="UP001236723">
    <property type="component" value="Unassembled WGS sequence"/>
</dbReference>
<accession>A0ABU0DQK1</accession>
<comment type="caution">
    <text evidence="2">The sequence shown here is derived from an EMBL/GenBank/DDBJ whole genome shotgun (WGS) entry which is preliminary data.</text>
</comment>
<dbReference type="RefSeq" id="WP_307065383.1">
    <property type="nucleotide sequence ID" value="NZ_JAUSUP010000001.1"/>
</dbReference>
<organism evidence="2 3">
    <name type="scientific">Alkalibacillus filiformis</name>
    <dbReference type="NCBI Taxonomy" id="200990"/>
    <lineage>
        <taxon>Bacteria</taxon>
        <taxon>Bacillati</taxon>
        <taxon>Bacillota</taxon>
        <taxon>Bacilli</taxon>
        <taxon>Bacillales</taxon>
        <taxon>Bacillaceae</taxon>
        <taxon>Alkalibacillus</taxon>
    </lineage>
</organism>
<feature type="region of interest" description="Disordered" evidence="1">
    <location>
        <begin position="107"/>
        <end position="126"/>
    </location>
</feature>
<protein>
    <submittedName>
        <fullName evidence="2">Coiled-coil protein SlyX</fullName>
    </submittedName>
</protein>
<reference evidence="2 3" key="1">
    <citation type="submission" date="2023-07" db="EMBL/GenBank/DDBJ databases">
        <title>Genomic Encyclopedia of Type Strains, Phase IV (KMG-IV): sequencing the most valuable type-strain genomes for metagenomic binning, comparative biology and taxonomic classification.</title>
        <authorList>
            <person name="Goeker M."/>
        </authorList>
    </citation>
    <scope>NUCLEOTIDE SEQUENCE [LARGE SCALE GENOMIC DNA]</scope>
    <source>
        <strain evidence="2 3">DSM 15448</strain>
    </source>
</reference>
<name>A0ABU0DQK1_9BACI</name>
<dbReference type="InterPro" id="IPR025953">
    <property type="entry name" value="YlbD_coat"/>
</dbReference>
<feature type="compositionally biased region" description="Basic residues" evidence="1">
    <location>
        <begin position="113"/>
        <end position="126"/>
    </location>
</feature>